<dbReference type="InterPro" id="IPR000889">
    <property type="entry name" value="Glutathione_peroxidase"/>
</dbReference>
<dbReference type="PROSITE" id="PS51355">
    <property type="entry name" value="GLUTATHIONE_PEROXID_3"/>
    <property type="match status" value="1"/>
</dbReference>
<comment type="similarity">
    <text evidence="1">Belongs to the glutathione peroxidase family.</text>
</comment>
<evidence type="ECO:0000256" key="2">
    <source>
        <dbReference type="ARBA" id="ARBA00022559"/>
    </source>
</evidence>
<keyword evidence="3" id="KW-0560">Oxidoreductase</keyword>
<keyword evidence="2" id="KW-0575">Peroxidase</keyword>
<evidence type="ECO:0000256" key="3">
    <source>
        <dbReference type="ARBA" id="ARBA00023002"/>
    </source>
</evidence>
<dbReference type="InterPro" id="IPR036249">
    <property type="entry name" value="Thioredoxin-like_sf"/>
</dbReference>
<dbReference type="GO" id="GO:0006979">
    <property type="term" value="P:response to oxidative stress"/>
    <property type="evidence" value="ECO:0007669"/>
    <property type="project" value="InterPro"/>
</dbReference>
<evidence type="ECO:0000313" key="5">
    <source>
        <dbReference type="Proteomes" id="UP000250572"/>
    </source>
</evidence>
<keyword evidence="5" id="KW-1185">Reference proteome</keyword>
<comment type="caution">
    <text evidence="4">The sequence shown here is derived from an EMBL/GenBank/DDBJ whole genome shotgun (WGS) entry which is preliminary data.</text>
</comment>
<name>A0A315VP86_GAMAF</name>
<dbReference type="Proteomes" id="UP000250572">
    <property type="component" value="Unassembled WGS sequence"/>
</dbReference>
<dbReference type="AlphaFoldDB" id="A0A315VP86"/>
<organism evidence="4 5">
    <name type="scientific">Gambusia affinis</name>
    <name type="common">Western mosquitofish</name>
    <name type="synonym">Heterandria affinis</name>
    <dbReference type="NCBI Taxonomy" id="33528"/>
    <lineage>
        <taxon>Eukaryota</taxon>
        <taxon>Metazoa</taxon>
        <taxon>Chordata</taxon>
        <taxon>Craniata</taxon>
        <taxon>Vertebrata</taxon>
        <taxon>Euteleostomi</taxon>
        <taxon>Actinopterygii</taxon>
        <taxon>Neopterygii</taxon>
        <taxon>Teleostei</taxon>
        <taxon>Neoteleostei</taxon>
        <taxon>Acanthomorphata</taxon>
        <taxon>Ovalentaria</taxon>
        <taxon>Atherinomorphae</taxon>
        <taxon>Cyprinodontiformes</taxon>
        <taxon>Poeciliidae</taxon>
        <taxon>Poeciliinae</taxon>
        <taxon>Gambusia</taxon>
    </lineage>
</organism>
<dbReference type="Gene3D" id="3.40.30.10">
    <property type="entry name" value="Glutaredoxin"/>
    <property type="match status" value="1"/>
</dbReference>
<proteinExistence type="inferred from homology"/>
<evidence type="ECO:0000256" key="1">
    <source>
        <dbReference type="ARBA" id="ARBA00006926"/>
    </source>
</evidence>
<dbReference type="SUPFAM" id="SSF52833">
    <property type="entry name" value="Thioredoxin-like"/>
    <property type="match status" value="1"/>
</dbReference>
<sequence length="305" mass="33382">MKRSSLPLQALRASVVCWKIFLVVFMKSHSSSINLPFTDMPLTLIFCQSASFCSEQAENAFSPQTVLPGVKHGGGSVMPLGLSLYVKQTTSKESERQPEWVLGRLVSVFDGASVQLRRRYYAENNQLLCLRDRLETQQAGNWEQKLLEGRLSDTGKKSSSRGLVPRLAATQKQSLGACCGGVGGSVTHIWRPWVLDAAVAGSIPGPGDKICWFDPVVCCDNMGGAKRIINGRRQGGHVIRAASMWLRPTVLLGVVGSRVLVRAMVDNWKTAKSIYEFSAKDIDGNEVSLEKYKGHVCIIVNVASK</sequence>
<reference evidence="4 5" key="1">
    <citation type="journal article" date="2018" name="G3 (Bethesda)">
        <title>A High-Quality Reference Genome for the Invasive Mosquitofish Gambusia affinis Using a Chicago Library.</title>
        <authorList>
            <person name="Hoffberg S.L."/>
            <person name="Troendle N.J."/>
            <person name="Glenn T.C."/>
            <person name="Mahmud O."/>
            <person name="Louha S."/>
            <person name="Chalopin D."/>
            <person name="Bennetzen J.L."/>
            <person name="Mauricio R."/>
        </authorList>
    </citation>
    <scope>NUCLEOTIDE SEQUENCE [LARGE SCALE GENOMIC DNA]</scope>
    <source>
        <strain evidence="4">NE01/NJP1002.9</strain>
        <tissue evidence="4">Muscle</tissue>
    </source>
</reference>
<protein>
    <recommendedName>
        <fullName evidence="6">Glutathione peroxidase</fullName>
    </recommendedName>
</protein>
<evidence type="ECO:0000313" key="4">
    <source>
        <dbReference type="EMBL" id="PWA25342.1"/>
    </source>
</evidence>
<dbReference type="GO" id="GO:0004601">
    <property type="term" value="F:peroxidase activity"/>
    <property type="evidence" value="ECO:0007669"/>
    <property type="project" value="UniProtKB-KW"/>
</dbReference>
<evidence type="ECO:0008006" key="6">
    <source>
        <dbReference type="Google" id="ProtNLM"/>
    </source>
</evidence>
<accession>A0A315VP86</accession>
<dbReference type="EMBL" id="NHOQ01001318">
    <property type="protein sequence ID" value="PWA25342.1"/>
    <property type="molecule type" value="Genomic_DNA"/>
</dbReference>
<dbReference type="Pfam" id="PF00255">
    <property type="entry name" value="GSHPx"/>
    <property type="match status" value="1"/>
</dbReference>
<gene>
    <name evidence="4" type="ORF">CCH79_00005173</name>
</gene>